<dbReference type="Gene3D" id="3.30.1870.10">
    <property type="entry name" value="EreA-like, domain 2"/>
    <property type="match status" value="1"/>
</dbReference>
<dbReference type="RefSeq" id="WP_183485832.1">
    <property type="nucleotide sequence ID" value="NZ_JBHUOV010000001.1"/>
</dbReference>
<dbReference type="InterPro" id="IPR007815">
    <property type="entry name" value="Emycin_Estase"/>
</dbReference>
<feature type="signal peptide" evidence="1">
    <location>
        <begin position="1"/>
        <end position="19"/>
    </location>
</feature>
<comment type="caution">
    <text evidence="2">The sequence shown here is derived from an EMBL/GenBank/DDBJ whole genome shotgun (WGS) entry which is preliminary data.</text>
</comment>
<dbReference type="EC" id="3.1.1.-" evidence="2"/>
<feature type="chain" id="PRO_5047187961" evidence="1">
    <location>
        <begin position="20"/>
        <end position="416"/>
    </location>
</feature>
<evidence type="ECO:0000313" key="2">
    <source>
        <dbReference type="EMBL" id="MFD2822723.1"/>
    </source>
</evidence>
<evidence type="ECO:0000256" key="1">
    <source>
        <dbReference type="SAM" id="SignalP"/>
    </source>
</evidence>
<keyword evidence="1" id="KW-0732">Signal</keyword>
<dbReference type="SUPFAM" id="SSF159501">
    <property type="entry name" value="EreA/ChaN-like"/>
    <property type="match status" value="1"/>
</dbReference>
<dbReference type="Gene3D" id="1.20.1440.30">
    <property type="entry name" value="Biosynthetic Protein domain"/>
    <property type="match status" value="1"/>
</dbReference>
<dbReference type="Proteomes" id="UP001597533">
    <property type="component" value="Unassembled WGS sequence"/>
</dbReference>
<dbReference type="PROSITE" id="PS51257">
    <property type="entry name" value="PROKAR_LIPOPROTEIN"/>
    <property type="match status" value="1"/>
</dbReference>
<dbReference type="Gene3D" id="3.40.1660.10">
    <property type="entry name" value="EreA-like (biosynthetic domain)"/>
    <property type="match status" value="1"/>
</dbReference>
<gene>
    <name evidence="2" type="ORF">ACFS5M_03520</name>
</gene>
<reference evidence="3" key="1">
    <citation type="journal article" date="2019" name="Int. J. Syst. Evol. Microbiol.">
        <title>The Global Catalogue of Microorganisms (GCM) 10K type strain sequencing project: providing services to taxonomists for standard genome sequencing and annotation.</title>
        <authorList>
            <consortium name="The Broad Institute Genomics Platform"/>
            <consortium name="The Broad Institute Genome Sequencing Center for Infectious Disease"/>
            <person name="Wu L."/>
            <person name="Ma J."/>
        </authorList>
    </citation>
    <scope>NUCLEOTIDE SEQUENCE [LARGE SCALE GENOMIC DNA]</scope>
    <source>
        <strain evidence="3">KCTC 32141</strain>
    </source>
</reference>
<dbReference type="Pfam" id="PF05139">
    <property type="entry name" value="Erythro_esteras"/>
    <property type="match status" value="1"/>
</dbReference>
<accession>A0ABW5WJ19</accession>
<dbReference type="PANTHER" id="PTHR31299:SF0">
    <property type="entry name" value="ESTERASE, PUTATIVE (AFU_ORTHOLOGUE AFUA_1G05850)-RELATED"/>
    <property type="match status" value="1"/>
</dbReference>
<sequence length="416" mass="48040">MKSIKLLALFIFITFMSCAQEPQTPEAWLLKHTFELEPNGNYDFTALGKAIGNKRIVAIGESSHGLGKYYELKAALVKYLYEEKGFEVIAMEGGLGDINLAYSNIDTLSAIGLRNSTIFGNFRAAEATPMFELIKDQSTTEKPLHFTGYDTQASSDYVQNVLSKMLKPYHKELSDSIQTRLWSYGRAYQAGNKGDSIGFIKHRDIFLNTSAEAEMILIQNSVEIKKNFNLSNFQFNILKRTLEMFQKSYNLPFEKRYQGTALRDKLMAENLIWLMEEIYPDKKIIVWAHNVHIENANAEHQNIKWMGHYLKETYKDQYYALGLFAYKGNTYQHWTKKTIPFENNGANYLEKKMIDTGKKAVFLNLEKMIQNENTQWLFEPVNAYEVENMGEVSFIPTKRLDGMITVYQSEIPTYDK</sequence>
<proteinExistence type="predicted"/>
<dbReference type="InterPro" id="IPR052036">
    <property type="entry name" value="Hydrolase/PRTase-associated"/>
</dbReference>
<keyword evidence="2" id="KW-0378">Hydrolase</keyword>
<dbReference type="GO" id="GO:0016787">
    <property type="term" value="F:hydrolase activity"/>
    <property type="evidence" value="ECO:0007669"/>
    <property type="project" value="UniProtKB-KW"/>
</dbReference>
<dbReference type="PANTHER" id="PTHR31299">
    <property type="entry name" value="ESTERASE, PUTATIVE (AFU_ORTHOLOGUE AFUA_1G05850)-RELATED"/>
    <property type="match status" value="1"/>
</dbReference>
<dbReference type="CDD" id="cd14728">
    <property type="entry name" value="Ere-like"/>
    <property type="match status" value="1"/>
</dbReference>
<name>A0ABW5WJ19_9FLAO</name>
<evidence type="ECO:0000313" key="3">
    <source>
        <dbReference type="Proteomes" id="UP001597533"/>
    </source>
</evidence>
<protein>
    <submittedName>
        <fullName evidence="2">Erythromycin esterase family protein</fullName>
        <ecNumber evidence="2">3.1.1.-</ecNumber>
    </submittedName>
</protein>
<keyword evidence="3" id="KW-1185">Reference proteome</keyword>
<dbReference type="EMBL" id="JBHUOV010000001">
    <property type="protein sequence ID" value="MFD2822723.1"/>
    <property type="molecule type" value="Genomic_DNA"/>
</dbReference>
<organism evidence="2 3">
    <name type="scientific">Lacinutrix iliipiscaria</name>
    <dbReference type="NCBI Taxonomy" id="1230532"/>
    <lineage>
        <taxon>Bacteria</taxon>
        <taxon>Pseudomonadati</taxon>
        <taxon>Bacteroidota</taxon>
        <taxon>Flavobacteriia</taxon>
        <taxon>Flavobacteriales</taxon>
        <taxon>Flavobacteriaceae</taxon>
        <taxon>Lacinutrix</taxon>
    </lineage>
</organism>